<gene>
    <name evidence="1" type="ORF">CES85_2118</name>
</gene>
<evidence type="ECO:0000313" key="2">
    <source>
        <dbReference type="Proteomes" id="UP000215256"/>
    </source>
</evidence>
<organism evidence="1 2">
    <name type="scientific">Ochrobactrum quorumnocens</name>
    <dbReference type="NCBI Taxonomy" id="271865"/>
    <lineage>
        <taxon>Bacteria</taxon>
        <taxon>Pseudomonadati</taxon>
        <taxon>Pseudomonadota</taxon>
        <taxon>Alphaproteobacteria</taxon>
        <taxon>Hyphomicrobiales</taxon>
        <taxon>Brucellaceae</taxon>
        <taxon>Brucella/Ochrobactrum group</taxon>
        <taxon>Ochrobactrum</taxon>
    </lineage>
</organism>
<dbReference type="KEGG" id="och:CES85_2118"/>
<reference evidence="1 2" key="1">
    <citation type="submission" date="2017-07" db="EMBL/GenBank/DDBJ databases">
        <title>Phylogenetic study on the rhizospheric bacterium Ochrobactrum sp. A44.</title>
        <authorList>
            <person name="Krzyzanowska D.M."/>
            <person name="Ossowicki A."/>
            <person name="Rajewska M."/>
            <person name="Maciag T."/>
            <person name="Kaczynski Z."/>
            <person name="Czerwicka M."/>
            <person name="Jafra S."/>
        </authorList>
    </citation>
    <scope>NUCLEOTIDE SEQUENCE [LARGE SCALE GENOMIC DNA]</scope>
    <source>
        <strain evidence="1 2">A44</strain>
    </source>
</reference>
<proteinExistence type="predicted"/>
<protein>
    <submittedName>
        <fullName evidence="1">Uncharacterized protein</fullName>
    </submittedName>
</protein>
<evidence type="ECO:0000313" key="1">
    <source>
        <dbReference type="EMBL" id="ASV86470.1"/>
    </source>
</evidence>
<dbReference type="EMBL" id="CP022604">
    <property type="protein sequence ID" value="ASV86470.1"/>
    <property type="molecule type" value="Genomic_DNA"/>
</dbReference>
<dbReference type="AlphaFoldDB" id="A0A248UIW0"/>
<accession>A0A248UIW0</accession>
<name>A0A248UIW0_9HYPH</name>
<sequence>MDRRIAPVKSWKRIPKSVKRFSDLMCDNAELRKSQTDVSLS</sequence>
<dbReference type="Proteomes" id="UP000215256">
    <property type="component" value="Chromosome 1"/>
</dbReference>